<evidence type="ECO:0008006" key="3">
    <source>
        <dbReference type="Google" id="ProtNLM"/>
    </source>
</evidence>
<proteinExistence type="predicted"/>
<dbReference type="InterPro" id="IPR015943">
    <property type="entry name" value="WD40/YVTN_repeat-like_dom_sf"/>
</dbReference>
<protein>
    <recommendedName>
        <fullName evidence="3">WD40 repeat protein</fullName>
    </recommendedName>
</protein>
<evidence type="ECO:0000313" key="2">
    <source>
        <dbReference type="Proteomes" id="UP000559010"/>
    </source>
</evidence>
<keyword evidence="2" id="KW-1185">Reference proteome</keyword>
<sequence length="333" mass="37578">MTKNCIFVLIFILIFSCSQDESIRYFNDSQRITSGEFATGKLIIDPVTHGIISGSKFGFFYLNPSNGFLDELSFLHSYDFSITTDGSKIFLLNQRGELIVFDKSSNQFNKISEDGIWVNSFDVSPDETKIAFSDREGNLSVLDLITSQKISLGSGSSPLFSENSNQIFSNSPSAIINVLTKSITKVELYESFLNVAWKSDGLHFLVKEIVVDGDFVNVNLIDLNQSTGERSLLWEKQFVNYSNNIDKYIFISSNDNLDKIILAYKGNNWGYVAGSEWYLNVYLVDLNTREEQFLALSHNKEVRSVVFDDLMNKVYFSLGNPENDSATLFASGY</sequence>
<dbReference type="Gene3D" id="2.130.10.10">
    <property type="entry name" value="YVTN repeat-like/Quinoprotein amine dehydrogenase"/>
    <property type="match status" value="1"/>
</dbReference>
<evidence type="ECO:0000313" key="1">
    <source>
        <dbReference type="EMBL" id="NMM48571.1"/>
    </source>
</evidence>
<dbReference type="SUPFAM" id="SSF82171">
    <property type="entry name" value="DPP6 N-terminal domain-like"/>
    <property type="match status" value="1"/>
</dbReference>
<comment type="caution">
    <text evidence="1">The sequence shown here is derived from an EMBL/GenBank/DDBJ whole genome shotgun (WGS) entry which is preliminary data.</text>
</comment>
<reference evidence="1 2" key="1">
    <citation type="submission" date="2020-04" db="EMBL/GenBank/DDBJ databases">
        <title>Flammeovirgaceae bacterium KN852 isolated from deep sea.</title>
        <authorList>
            <person name="Zhang D.-C."/>
        </authorList>
    </citation>
    <scope>NUCLEOTIDE SEQUENCE [LARGE SCALE GENOMIC DNA]</scope>
    <source>
        <strain evidence="1 2">KN852</strain>
    </source>
</reference>
<dbReference type="PROSITE" id="PS51257">
    <property type="entry name" value="PROKAR_LIPOPROTEIN"/>
    <property type="match status" value="1"/>
</dbReference>
<gene>
    <name evidence="1" type="ORF">HH304_09185</name>
</gene>
<name>A0A848IYZ6_9BACT</name>
<dbReference type="RefSeq" id="WP_169680635.1">
    <property type="nucleotide sequence ID" value="NZ_JABBNU010000005.1"/>
</dbReference>
<organism evidence="1 2">
    <name type="scientific">Marinigracilibium pacificum</name>
    <dbReference type="NCBI Taxonomy" id="2729599"/>
    <lineage>
        <taxon>Bacteria</taxon>
        <taxon>Pseudomonadati</taxon>
        <taxon>Bacteroidota</taxon>
        <taxon>Cytophagia</taxon>
        <taxon>Cytophagales</taxon>
        <taxon>Flammeovirgaceae</taxon>
        <taxon>Marinigracilibium</taxon>
    </lineage>
</organism>
<dbReference type="EMBL" id="JABBNU010000005">
    <property type="protein sequence ID" value="NMM48571.1"/>
    <property type="molecule type" value="Genomic_DNA"/>
</dbReference>
<dbReference type="AlphaFoldDB" id="A0A848IYZ6"/>
<accession>A0A848IYZ6</accession>
<dbReference type="Proteomes" id="UP000559010">
    <property type="component" value="Unassembled WGS sequence"/>
</dbReference>